<keyword evidence="6" id="KW-1003">Cell membrane</keyword>
<comment type="subcellular location">
    <subcellularLocation>
        <location evidence="1">Cell membrane</location>
        <topology evidence="1">Multi-pass membrane protein</topology>
    </subcellularLocation>
</comment>
<feature type="transmembrane region" description="Helical" evidence="13">
    <location>
        <begin position="326"/>
        <end position="350"/>
    </location>
</feature>
<evidence type="ECO:0000256" key="9">
    <source>
        <dbReference type="ARBA" id="ARBA00022989"/>
    </source>
</evidence>
<sequence length="653" mass="69197">MTTLESRDTIKRRAHTTGEGSGVVAKKGFSGAWRLLREAVAAALVALCVASGGLTAFSLVQWPAFTTSNVLRALTTVGQVASVALLVASALMQRRATETASSGQAPRRTWVTKLLSWAGVSGLVTATLAIPLAATRLYIAGLEPEQQKRTGLLTALSDSPGLRDSTYPDLPSDTAAGWFWIGGRLANLAGVPAWELFKPFSVVSIAVAAAVAMVWWTKLGRSLWMTGAAVVTTVAAIVAAADDPPAVIALLMLGPALVTAWGAVRPQPVLSGWGPVVLIAASAVLCAGIDEHCFTLLAVSLVVMVVASVAAARMQSRKAFLSLKPLIVVMAVVAVSGAVMYGPYLLALITTPASERTDIGLSASERALPWPIDVSALGALGLVGLLWLVARVYRDRFAQAIALGVVATYVGWLLSVLAGTAAMTSLQAEQALRVLLAAAGIFASGELVRELASNIPSIPIQRVALALGVIATVAVVQEIPTDLRTPISAAYTDTDGYGDRADGYPPAAPTHFDQIDQAIRAARQGQPRDQTTVLTGDSAFFAYHPYPGFLSQSDRYSNRLADYNRRVRQLSAWANLPNSESLVDELDAGHWDAPEVFLLRETPTDYTLRIARDTQPSDLATRSYTTIRFPRALFDSDHFTTTSVGPFAVIARK</sequence>
<evidence type="ECO:0000256" key="4">
    <source>
        <dbReference type="ARBA" id="ARBA00012037"/>
    </source>
</evidence>
<dbReference type="Pfam" id="PF12249">
    <property type="entry name" value="AftA_C"/>
    <property type="match status" value="1"/>
</dbReference>
<evidence type="ECO:0000256" key="10">
    <source>
        <dbReference type="ARBA" id="ARBA00023136"/>
    </source>
</evidence>
<keyword evidence="9 13" id="KW-1133">Transmembrane helix</keyword>
<keyword evidence="17" id="KW-1185">Reference proteome</keyword>
<feature type="transmembrane region" description="Helical" evidence="13">
    <location>
        <begin position="296"/>
        <end position="314"/>
    </location>
</feature>
<comment type="similarity">
    <text evidence="3">Belongs to the glycosyltransferase 85 family.</text>
</comment>
<keyword evidence="7" id="KW-0808">Transferase</keyword>
<feature type="transmembrane region" description="Helical" evidence="13">
    <location>
        <begin position="223"/>
        <end position="241"/>
    </location>
</feature>
<feature type="transmembrane region" description="Helical" evidence="13">
    <location>
        <begin position="401"/>
        <end position="424"/>
    </location>
</feature>
<dbReference type="InterPro" id="IPR020963">
    <property type="entry name" value="ArabinofuranosylTrfase_AftA_N"/>
</dbReference>
<dbReference type="RefSeq" id="WP_357978945.1">
    <property type="nucleotide sequence ID" value="NZ_JBFAIH010000008.1"/>
</dbReference>
<dbReference type="EMBL" id="JBFAIH010000008">
    <property type="protein sequence ID" value="MEV0364067.1"/>
    <property type="molecule type" value="Genomic_DNA"/>
</dbReference>
<comment type="catalytic activity">
    <reaction evidence="12">
        <text>Adds an alpha-D-arabinofuranosyl group from trans,octacis-decaprenylphospho-beta-D-arabinofuranose at the 5-O-position of the eighth, tenth and twelfth galactofuranose unit of the galactofuranan chain of [beta-D-galactofuranosyl-(1-&gt;5)-beta-D-galactofuranosyl-(1-&gt;6)]14-beta-D-galactofuranosyl-(1-&gt;5)-beta-D-galactofuranosyl-(1-&gt;4)-alpha-L-rhamnopyranosyl-(1-&gt;3)-N-acetyl-alpha-D-glucosaminyl-diphospho-trans,octacis-decaprenol.</text>
        <dbReference type="EC" id="2.4.2.46"/>
    </reaction>
</comment>
<feature type="transmembrane region" description="Helical" evidence="13">
    <location>
        <begin position="271"/>
        <end position="290"/>
    </location>
</feature>
<dbReference type="InterPro" id="IPR020959">
    <property type="entry name" value="ArabinofuranosylTrfase_AftA_C"/>
</dbReference>
<feature type="domain" description="Arabinofuranosyltransferase AftA C-terminal" evidence="14">
    <location>
        <begin position="479"/>
        <end position="652"/>
    </location>
</feature>
<evidence type="ECO:0000313" key="17">
    <source>
        <dbReference type="Proteomes" id="UP001551658"/>
    </source>
</evidence>
<evidence type="ECO:0000256" key="5">
    <source>
        <dbReference type="ARBA" id="ARBA00020482"/>
    </source>
</evidence>
<feature type="transmembrane region" description="Helical" evidence="13">
    <location>
        <begin position="114"/>
        <end position="134"/>
    </location>
</feature>
<name>A0ABV3F8P7_9NOCA</name>
<evidence type="ECO:0000259" key="15">
    <source>
        <dbReference type="Pfam" id="PF12250"/>
    </source>
</evidence>
<feature type="transmembrane region" description="Helical" evidence="13">
    <location>
        <begin position="196"/>
        <end position="216"/>
    </location>
</feature>
<organism evidence="16 17">
    <name type="scientific">Nocardia fusca</name>
    <dbReference type="NCBI Taxonomy" id="941183"/>
    <lineage>
        <taxon>Bacteria</taxon>
        <taxon>Bacillati</taxon>
        <taxon>Actinomycetota</taxon>
        <taxon>Actinomycetes</taxon>
        <taxon>Mycobacteriales</taxon>
        <taxon>Nocardiaceae</taxon>
        <taxon>Nocardia</taxon>
    </lineage>
</organism>
<evidence type="ECO:0000256" key="13">
    <source>
        <dbReference type="SAM" id="Phobius"/>
    </source>
</evidence>
<evidence type="ECO:0000256" key="2">
    <source>
        <dbReference type="ARBA" id="ARBA00004776"/>
    </source>
</evidence>
<evidence type="ECO:0000256" key="12">
    <source>
        <dbReference type="ARBA" id="ARBA00034030"/>
    </source>
</evidence>
<gene>
    <name evidence="16" type="ORF">AB0H72_15325</name>
</gene>
<feature type="transmembrane region" description="Helical" evidence="13">
    <location>
        <begin position="39"/>
        <end position="64"/>
    </location>
</feature>
<dbReference type="Pfam" id="PF12250">
    <property type="entry name" value="AftA_N"/>
    <property type="match status" value="1"/>
</dbReference>
<evidence type="ECO:0000256" key="6">
    <source>
        <dbReference type="ARBA" id="ARBA00022475"/>
    </source>
</evidence>
<feature type="transmembrane region" description="Helical" evidence="13">
    <location>
        <begin position="247"/>
        <end position="264"/>
    </location>
</feature>
<keyword evidence="8 13" id="KW-0812">Transmembrane</keyword>
<evidence type="ECO:0000259" key="14">
    <source>
        <dbReference type="Pfam" id="PF12249"/>
    </source>
</evidence>
<evidence type="ECO:0000256" key="3">
    <source>
        <dbReference type="ARBA" id="ARBA00009655"/>
    </source>
</evidence>
<comment type="pathway">
    <text evidence="2">Cell wall biogenesis; cell wall polysaccharide biosynthesis.</text>
</comment>
<protein>
    <recommendedName>
        <fullName evidence="5">Galactan 5-O-arabinofuranosyltransferase</fullName>
        <ecNumber evidence="4">2.4.2.46</ecNumber>
    </recommendedName>
    <alternativeName>
        <fullName evidence="11">Arabinofuranosyltransferase AftA</fullName>
    </alternativeName>
</protein>
<evidence type="ECO:0000256" key="11">
    <source>
        <dbReference type="ARBA" id="ARBA00033184"/>
    </source>
</evidence>
<feature type="domain" description="Arabinofuranosyltransferase AftA N-terminal" evidence="15">
    <location>
        <begin position="39"/>
        <end position="471"/>
    </location>
</feature>
<feature type="transmembrane region" description="Helical" evidence="13">
    <location>
        <begin position="70"/>
        <end position="93"/>
    </location>
</feature>
<evidence type="ECO:0000256" key="1">
    <source>
        <dbReference type="ARBA" id="ARBA00004651"/>
    </source>
</evidence>
<evidence type="ECO:0000313" key="16">
    <source>
        <dbReference type="EMBL" id="MEV0364067.1"/>
    </source>
</evidence>
<dbReference type="Proteomes" id="UP001551658">
    <property type="component" value="Unassembled WGS sequence"/>
</dbReference>
<dbReference type="EC" id="2.4.2.46" evidence="4"/>
<evidence type="ECO:0000256" key="7">
    <source>
        <dbReference type="ARBA" id="ARBA00022679"/>
    </source>
</evidence>
<proteinExistence type="inferred from homology"/>
<evidence type="ECO:0000256" key="8">
    <source>
        <dbReference type="ARBA" id="ARBA00022692"/>
    </source>
</evidence>
<feature type="transmembrane region" description="Helical" evidence="13">
    <location>
        <begin position="370"/>
        <end position="389"/>
    </location>
</feature>
<reference evidence="16 17" key="1">
    <citation type="submission" date="2024-06" db="EMBL/GenBank/DDBJ databases">
        <title>The Natural Products Discovery Center: Release of the First 8490 Sequenced Strains for Exploring Actinobacteria Biosynthetic Diversity.</title>
        <authorList>
            <person name="Kalkreuter E."/>
            <person name="Kautsar S.A."/>
            <person name="Yang D."/>
            <person name="Bader C.D."/>
            <person name="Teijaro C.N."/>
            <person name="Fluegel L."/>
            <person name="Davis C.M."/>
            <person name="Simpson J.R."/>
            <person name="Lauterbach L."/>
            <person name="Steele A.D."/>
            <person name="Gui C."/>
            <person name="Meng S."/>
            <person name="Li G."/>
            <person name="Viehrig K."/>
            <person name="Ye F."/>
            <person name="Su P."/>
            <person name="Kiefer A.F."/>
            <person name="Nichols A."/>
            <person name="Cepeda A.J."/>
            <person name="Yan W."/>
            <person name="Fan B."/>
            <person name="Jiang Y."/>
            <person name="Adhikari A."/>
            <person name="Zheng C.-J."/>
            <person name="Schuster L."/>
            <person name="Cowan T.M."/>
            <person name="Smanski M.J."/>
            <person name="Chevrette M.G."/>
            <person name="De Carvalho L.P.S."/>
            <person name="Shen B."/>
        </authorList>
    </citation>
    <scope>NUCLEOTIDE SEQUENCE [LARGE SCALE GENOMIC DNA]</scope>
    <source>
        <strain evidence="16 17">NPDC050671</strain>
    </source>
</reference>
<keyword evidence="10 13" id="KW-0472">Membrane</keyword>
<accession>A0ABV3F8P7</accession>
<comment type="caution">
    <text evidence="16">The sequence shown here is derived from an EMBL/GenBank/DDBJ whole genome shotgun (WGS) entry which is preliminary data.</text>
</comment>